<evidence type="ECO:0000313" key="2">
    <source>
        <dbReference type="EMBL" id="BCN29050.1"/>
    </source>
</evidence>
<dbReference type="Gene3D" id="1.10.3210.10">
    <property type="entry name" value="Hypothetical protein af1432"/>
    <property type="match status" value="1"/>
</dbReference>
<gene>
    <name evidence="2" type="ORF">bsdtb5_03450</name>
</gene>
<dbReference type="RefSeq" id="WP_271714349.1">
    <property type="nucleotide sequence ID" value="NZ_AP024169.1"/>
</dbReference>
<dbReference type="CDD" id="cd00077">
    <property type="entry name" value="HDc"/>
    <property type="match status" value="1"/>
</dbReference>
<evidence type="ECO:0000313" key="3">
    <source>
        <dbReference type="Proteomes" id="UP000595897"/>
    </source>
</evidence>
<proteinExistence type="predicted"/>
<sequence length="189" mass="21920">MLPDREKAFILLNEAYERNPGPWKNHSIVVAKCAYAISKQCEDMDEEKAYIIGLLHDIGRREGVTNLAHVIDGYRYLMAFGYDEAARICITHSFAIKDINTCIGNMDVSDIDLKEICDLIERYEYDDYDTLIQLCDSIALPEGPVKIEVRMNDVKQRYGCYPLSKWNKHIELKHYFEKKSGLDIDFLEI</sequence>
<dbReference type="EMBL" id="AP024169">
    <property type="protein sequence ID" value="BCN29050.1"/>
    <property type="molecule type" value="Genomic_DNA"/>
</dbReference>
<dbReference type="KEGG" id="ahb:bsdtb5_03450"/>
<protein>
    <submittedName>
        <fullName evidence="2">Phosphohydrolase</fullName>
    </submittedName>
</protein>
<keyword evidence="2" id="KW-0378">Hydrolase</keyword>
<evidence type="ECO:0000259" key="1">
    <source>
        <dbReference type="Pfam" id="PF01966"/>
    </source>
</evidence>
<dbReference type="NCBIfam" id="TIGR00277">
    <property type="entry name" value="HDIG"/>
    <property type="match status" value="1"/>
</dbReference>
<organism evidence="2 3">
    <name type="scientific">Anaeromicropila herbilytica</name>
    <dbReference type="NCBI Taxonomy" id="2785025"/>
    <lineage>
        <taxon>Bacteria</taxon>
        <taxon>Bacillati</taxon>
        <taxon>Bacillota</taxon>
        <taxon>Clostridia</taxon>
        <taxon>Lachnospirales</taxon>
        <taxon>Lachnospiraceae</taxon>
        <taxon>Anaeromicropila</taxon>
    </lineage>
</organism>
<dbReference type="Pfam" id="PF01966">
    <property type="entry name" value="HD"/>
    <property type="match status" value="1"/>
</dbReference>
<dbReference type="AlphaFoldDB" id="A0A7R7EGZ9"/>
<keyword evidence="3" id="KW-1185">Reference proteome</keyword>
<dbReference type="SUPFAM" id="SSF109604">
    <property type="entry name" value="HD-domain/PDEase-like"/>
    <property type="match status" value="1"/>
</dbReference>
<name>A0A7R7EGZ9_9FIRM</name>
<dbReference type="InterPro" id="IPR003607">
    <property type="entry name" value="HD/PDEase_dom"/>
</dbReference>
<dbReference type="GO" id="GO:0016787">
    <property type="term" value="F:hydrolase activity"/>
    <property type="evidence" value="ECO:0007669"/>
    <property type="project" value="UniProtKB-KW"/>
</dbReference>
<accession>A0A7R7EGZ9</accession>
<dbReference type="InterPro" id="IPR006675">
    <property type="entry name" value="HDIG_dom"/>
</dbReference>
<feature type="domain" description="HD" evidence="1">
    <location>
        <begin position="25"/>
        <end position="111"/>
    </location>
</feature>
<dbReference type="InterPro" id="IPR006674">
    <property type="entry name" value="HD_domain"/>
</dbReference>
<dbReference type="Proteomes" id="UP000595897">
    <property type="component" value="Chromosome"/>
</dbReference>
<reference evidence="2 3" key="1">
    <citation type="submission" date="2020-11" db="EMBL/GenBank/DDBJ databases">
        <title>Draft genome sequencing of a Lachnospiraceae strain isolated from anoxic soil subjected to BSD treatment.</title>
        <authorList>
            <person name="Uek A."/>
            <person name="Tonouchi A."/>
        </authorList>
    </citation>
    <scope>NUCLEOTIDE SEQUENCE [LARGE SCALE GENOMIC DNA]</scope>
    <source>
        <strain evidence="2 3">TB5</strain>
    </source>
</reference>